<keyword evidence="3" id="KW-1185">Reference proteome</keyword>
<accession>A0ABY3WV14</accession>
<dbReference type="RefSeq" id="WP_242339177.1">
    <property type="nucleotide sequence ID" value="NZ_CP071872.1"/>
</dbReference>
<name>A0ABY3WV14_9ACTN</name>
<feature type="domain" description="Mycothiol-dependent maleylpyruvate isomerase metal-binding" evidence="1">
    <location>
        <begin position="11"/>
        <end position="131"/>
    </location>
</feature>
<dbReference type="SUPFAM" id="SSF109854">
    <property type="entry name" value="DinB/YfiT-like putative metalloenzymes"/>
    <property type="match status" value="1"/>
</dbReference>
<dbReference type="NCBIfam" id="TIGR03086">
    <property type="entry name" value="TIGR03086 family metal-binding protein"/>
    <property type="match status" value="1"/>
</dbReference>
<evidence type="ECO:0000313" key="3">
    <source>
        <dbReference type="Proteomes" id="UP000828924"/>
    </source>
</evidence>
<protein>
    <submittedName>
        <fullName evidence="2">TIGR03086 family protein</fullName>
    </submittedName>
</protein>
<dbReference type="Pfam" id="PF11716">
    <property type="entry name" value="MDMPI_N"/>
    <property type="match status" value="1"/>
</dbReference>
<evidence type="ECO:0000259" key="1">
    <source>
        <dbReference type="Pfam" id="PF11716"/>
    </source>
</evidence>
<organism evidence="2 3">
    <name type="scientific">Streptomyces formicae</name>
    <dbReference type="NCBI Taxonomy" id="1616117"/>
    <lineage>
        <taxon>Bacteria</taxon>
        <taxon>Bacillati</taxon>
        <taxon>Actinomycetota</taxon>
        <taxon>Actinomycetes</taxon>
        <taxon>Kitasatosporales</taxon>
        <taxon>Streptomycetaceae</taxon>
        <taxon>Streptomyces</taxon>
    </lineage>
</organism>
<dbReference type="InterPro" id="IPR024344">
    <property type="entry name" value="MDMPI_metal-binding"/>
</dbReference>
<dbReference type="Proteomes" id="UP000828924">
    <property type="component" value="Chromosome"/>
</dbReference>
<dbReference type="Gene3D" id="1.20.120.450">
    <property type="entry name" value="dinb family like domain"/>
    <property type="match status" value="1"/>
</dbReference>
<dbReference type="EMBL" id="CP071872">
    <property type="protein sequence ID" value="UNM16489.1"/>
    <property type="molecule type" value="Genomic_DNA"/>
</dbReference>
<gene>
    <name evidence="2" type="ORF">J4032_13505</name>
</gene>
<proteinExistence type="predicted"/>
<evidence type="ECO:0000313" key="2">
    <source>
        <dbReference type="EMBL" id="UNM16489.1"/>
    </source>
</evidence>
<dbReference type="InterPro" id="IPR017517">
    <property type="entry name" value="Maleyloyr_isom"/>
</dbReference>
<dbReference type="InterPro" id="IPR034660">
    <property type="entry name" value="DinB/YfiT-like"/>
</dbReference>
<dbReference type="NCBIfam" id="TIGR03083">
    <property type="entry name" value="maleylpyruvate isomerase family mycothiol-dependent enzyme"/>
    <property type="match status" value="1"/>
</dbReference>
<dbReference type="InterPro" id="IPR017520">
    <property type="entry name" value="CHP03086"/>
</dbReference>
<reference evidence="2 3" key="1">
    <citation type="submission" date="2021-03" db="EMBL/GenBank/DDBJ databases">
        <title>Complete genome of Streptomyces formicae strain 1H-GS9 (DSM 100524).</title>
        <authorList>
            <person name="Atanasov K.E."/>
            <person name="Altabella T."/>
            <person name="Ferrer A."/>
        </authorList>
    </citation>
    <scope>NUCLEOTIDE SEQUENCE [LARGE SCALE GENOMIC DNA]</scope>
    <source>
        <strain evidence="2 3">1H-GS9</strain>
    </source>
</reference>
<sequence>MDNRLLDRHAEALALFTERVHAVRPDQWDAPTPCEEWSVRDLVNHLTAEQLWVPPLVREGRILADVGAAFDGDVLGEHPAVTWDRAASAAKAVMSEPGALDRTVPLSYGESTVVAYCAQMVADMTVHAWDLSRGIGADETLPGALVDFTAREVAPYAADLVKSGLFATAVQPPAGADPQTKLLCLLGRDPSAGR</sequence>